<gene>
    <name evidence="2" type="ORF">TRIATDRAFT_288479</name>
</gene>
<feature type="region of interest" description="Disordered" evidence="1">
    <location>
        <begin position="50"/>
        <end position="69"/>
    </location>
</feature>
<proteinExistence type="predicted"/>
<keyword evidence="3" id="KW-1185">Reference proteome</keyword>
<dbReference type="EMBL" id="ABDG02000029">
    <property type="protein sequence ID" value="EHK39755.1"/>
    <property type="molecule type" value="Genomic_DNA"/>
</dbReference>
<dbReference type="OMA" id="ERYIPLM"/>
<organism evidence="2 3">
    <name type="scientific">Hypocrea atroviridis (strain ATCC 20476 / IMI 206040)</name>
    <name type="common">Trichoderma atroviride</name>
    <dbReference type="NCBI Taxonomy" id="452589"/>
    <lineage>
        <taxon>Eukaryota</taxon>
        <taxon>Fungi</taxon>
        <taxon>Dikarya</taxon>
        <taxon>Ascomycota</taxon>
        <taxon>Pezizomycotina</taxon>
        <taxon>Sordariomycetes</taxon>
        <taxon>Hypocreomycetidae</taxon>
        <taxon>Hypocreales</taxon>
        <taxon>Hypocreaceae</taxon>
        <taxon>Trichoderma</taxon>
    </lineage>
</organism>
<dbReference type="HOGENOM" id="CLU_1525354_0_0_1"/>
<comment type="caution">
    <text evidence="2">The sequence shown here is derived from an EMBL/GenBank/DDBJ whole genome shotgun (WGS) entry which is preliminary data.</text>
</comment>
<name>G9PBL1_HYPAI</name>
<dbReference type="Proteomes" id="UP000005426">
    <property type="component" value="Unassembled WGS sequence"/>
</dbReference>
<evidence type="ECO:0000256" key="1">
    <source>
        <dbReference type="SAM" id="MobiDB-lite"/>
    </source>
</evidence>
<evidence type="ECO:0000313" key="2">
    <source>
        <dbReference type="EMBL" id="EHK39755.1"/>
    </source>
</evidence>
<sequence>MPVDEFPAAFKAAAAILADRDRAQIRGQKPLSIRNAAVKFNTSPSAVQRALSSLQKPDPIPRSPGRPRSLMNAEDEALVAFVMWFQRAGFQITKSQLVSAANDIRRRRDPEFEDVGKNWYCRWLQDHPEVQKSCFKPENKPGVSYEASSAEILLKFFGKPEEYRFRLSDRRLRVLE</sequence>
<reference evidence="2 3" key="1">
    <citation type="journal article" date="2011" name="Genome Biol.">
        <title>Comparative genome sequence analysis underscores mycoparasitism as the ancestral life style of Trichoderma.</title>
        <authorList>
            <person name="Kubicek C.P."/>
            <person name="Herrera-Estrella A."/>
            <person name="Seidl-Seiboth V."/>
            <person name="Martinez D.A."/>
            <person name="Druzhinina I.S."/>
            <person name="Thon M."/>
            <person name="Zeilinger S."/>
            <person name="Casas-Flores S."/>
            <person name="Horwitz B.A."/>
            <person name="Mukherjee P.K."/>
            <person name="Mukherjee M."/>
            <person name="Kredics L."/>
            <person name="Alcaraz L.D."/>
            <person name="Aerts A."/>
            <person name="Antal Z."/>
            <person name="Atanasova L."/>
            <person name="Cervantes-Badillo M.G."/>
            <person name="Challacombe J."/>
            <person name="Chertkov O."/>
            <person name="McCluskey K."/>
            <person name="Coulpier F."/>
            <person name="Deshpande N."/>
            <person name="von Doehren H."/>
            <person name="Ebbole D.J."/>
            <person name="Esquivel-Naranjo E.U."/>
            <person name="Fekete E."/>
            <person name="Flipphi M."/>
            <person name="Glaser F."/>
            <person name="Gomez-Rodriguez E.Y."/>
            <person name="Gruber S."/>
            <person name="Han C."/>
            <person name="Henrissat B."/>
            <person name="Hermosa R."/>
            <person name="Hernandez-Onate M."/>
            <person name="Karaffa L."/>
            <person name="Kosti I."/>
            <person name="Le Crom S."/>
            <person name="Lindquist E."/>
            <person name="Lucas S."/>
            <person name="Luebeck M."/>
            <person name="Luebeck P.S."/>
            <person name="Margeot A."/>
            <person name="Metz B."/>
            <person name="Misra M."/>
            <person name="Nevalainen H."/>
            <person name="Omann M."/>
            <person name="Packer N."/>
            <person name="Perrone G."/>
            <person name="Uresti-Rivera E.E."/>
            <person name="Salamov A."/>
            <person name="Schmoll M."/>
            <person name="Seiboth B."/>
            <person name="Shapiro H."/>
            <person name="Sukno S."/>
            <person name="Tamayo-Ramos J.A."/>
            <person name="Tisch D."/>
            <person name="Wiest A."/>
            <person name="Wilkinson H.H."/>
            <person name="Zhang M."/>
            <person name="Coutinho P.M."/>
            <person name="Kenerley C.M."/>
            <person name="Monte E."/>
            <person name="Baker S.E."/>
            <person name="Grigoriev I.V."/>
        </authorList>
    </citation>
    <scope>NUCLEOTIDE SEQUENCE [LARGE SCALE GENOMIC DNA]</scope>
    <source>
        <strain evidence="3">ATCC 20476 / IMI 206040</strain>
    </source>
</reference>
<protein>
    <recommendedName>
        <fullName evidence="4">HTH CENPB-type domain-containing protein</fullName>
    </recommendedName>
</protein>
<dbReference type="AlphaFoldDB" id="G9PBL1"/>
<evidence type="ECO:0008006" key="4">
    <source>
        <dbReference type="Google" id="ProtNLM"/>
    </source>
</evidence>
<evidence type="ECO:0000313" key="3">
    <source>
        <dbReference type="Proteomes" id="UP000005426"/>
    </source>
</evidence>
<dbReference type="OrthoDB" id="4733042at2759"/>
<accession>G9PBL1</accession>